<gene>
    <name evidence="1" type="ORF">HPB50_027157</name>
</gene>
<protein>
    <submittedName>
        <fullName evidence="1">Uncharacterized protein</fullName>
    </submittedName>
</protein>
<evidence type="ECO:0000313" key="1">
    <source>
        <dbReference type="EMBL" id="KAH6925005.1"/>
    </source>
</evidence>
<dbReference type="Proteomes" id="UP000821845">
    <property type="component" value="Chromosome 8"/>
</dbReference>
<dbReference type="EMBL" id="CM023488">
    <property type="protein sequence ID" value="KAH6925005.1"/>
    <property type="molecule type" value="Genomic_DNA"/>
</dbReference>
<name>A0ACB7RRJ8_HYAAI</name>
<evidence type="ECO:0000313" key="2">
    <source>
        <dbReference type="Proteomes" id="UP000821845"/>
    </source>
</evidence>
<sequence>MALLANGGLLVVGGATYGPSGFRSLDDVLLLKNPGVDVTWTKLCPMPFRIHSALVVAIAQDVYAIGGCTDHQDSNGARTDMLVMRAGCAGHHHDDSELCWESWGTLPGRLVGMEAVVFRAEDARPSDPSNS</sequence>
<proteinExistence type="predicted"/>
<accession>A0ACB7RRJ8</accession>
<comment type="caution">
    <text evidence="1">The sequence shown here is derived from an EMBL/GenBank/DDBJ whole genome shotgun (WGS) entry which is preliminary data.</text>
</comment>
<reference evidence="1" key="1">
    <citation type="submission" date="2020-05" db="EMBL/GenBank/DDBJ databases">
        <title>Large-scale comparative analyses of tick genomes elucidate their genetic diversity and vector capacities.</title>
        <authorList>
            <person name="Jia N."/>
            <person name="Wang J."/>
            <person name="Shi W."/>
            <person name="Du L."/>
            <person name="Sun Y."/>
            <person name="Zhan W."/>
            <person name="Jiang J."/>
            <person name="Wang Q."/>
            <person name="Zhang B."/>
            <person name="Ji P."/>
            <person name="Sakyi L.B."/>
            <person name="Cui X."/>
            <person name="Yuan T."/>
            <person name="Jiang B."/>
            <person name="Yang W."/>
            <person name="Lam T.T.-Y."/>
            <person name="Chang Q."/>
            <person name="Ding S."/>
            <person name="Wang X."/>
            <person name="Zhu J."/>
            <person name="Ruan X."/>
            <person name="Zhao L."/>
            <person name="Wei J."/>
            <person name="Que T."/>
            <person name="Du C."/>
            <person name="Cheng J."/>
            <person name="Dai P."/>
            <person name="Han X."/>
            <person name="Huang E."/>
            <person name="Gao Y."/>
            <person name="Liu J."/>
            <person name="Shao H."/>
            <person name="Ye R."/>
            <person name="Li L."/>
            <person name="Wei W."/>
            <person name="Wang X."/>
            <person name="Wang C."/>
            <person name="Yang T."/>
            <person name="Huo Q."/>
            <person name="Li W."/>
            <person name="Guo W."/>
            <person name="Chen H."/>
            <person name="Zhou L."/>
            <person name="Ni X."/>
            <person name="Tian J."/>
            <person name="Zhou Y."/>
            <person name="Sheng Y."/>
            <person name="Liu T."/>
            <person name="Pan Y."/>
            <person name="Xia L."/>
            <person name="Li J."/>
            <person name="Zhao F."/>
            <person name="Cao W."/>
        </authorList>
    </citation>
    <scope>NUCLEOTIDE SEQUENCE</scope>
    <source>
        <strain evidence="1">Hyas-2018</strain>
    </source>
</reference>
<keyword evidence="2" id="KW-1185">Reference proteome</keyword>
<organism evidence="1 2">
    <name type="scientific">Hyalomma asiaticum</name>
    <name type="common">Tick</name>
    <dbReference type="NCBI Taxonomy" id="266040"/>
    <lineage>
        <taxon>Eukaryota</taxon>
        <taxon>Metazoa</taxon>
        <taxon>Ecdysozoa</taxon>
        <taxon>Arthropoda</taxon>
        <taxon>Chelicerata</taxon>
        <taxon>Arachnida</taxon>
        <taxon>Acari</taxon>
        <taxon>Parasitiformes</taxon>
        <taxon>Ixodida</taxon>
        <taxon>Ixodoidea</taxon>
        <taxon>Ixodidae</taxon>
        <taxon>Hyalomminae</taxon>
        <taxon>Hyalomma</taxon>
    </lineage>
</organism>